<dbReference type="EMBL" id="CP090172">
    <property type="protein sequence ID" value="UJO22728.1"/>
    <property type="molecule type" value="Genomic_DNA"/>
</dbReference>
<dbReference type="RefSeq" id="XP_047767094.1">
    <property type="nucleotide sequence ID" value="XM_047911279.1"/>
</dbReference>
<protein>
    <submittedName>
        <fullName evidence="1">Uncharacterized protein</fullName>
    </submittedName>
</protein>
<proteinExistence type="predicted"/>
<dbReference type="OrthoDB" id="10502133at2759"/>
<dbReference type="GeneID" id="71992009"/>
<keyword evidence="2" id="KW-1185">Reference proteome</keyword>
<dbReference type="OMA" id="EFAHDSA"/>
<organism evidence="1 2">
    <name type="scientific">Passalora fulva</name>
    <name type="common">Tomato leaf mold</name>
    <name type="synonym">Cladosporium fulvum</name>
    <dbReference type="NCBI Taxonomy" id="5499"/>
    <lineage>
        <taxon>Eukaryota</taxon>
        <taxon>Fungi</taxon>
        <taxon>Dikarya</taxon>
        <taxon>Ascomycota</taxon>
        <taxon>Pezizomycotina</taxon>
        <taxon>Dothideomycetes</taxon>
        <taxon>Dothideomycetidae</taxon>
        <taxon>Mycosphaerellales</taxon>
        <taxon>Mycosphaerellaceae</taxon>
        <taxon>Fulvia</taxon>
    </lineage>
</organism>
<reference evidence="1" key="2">
    <citation type="journal article" date="2022" name="Microb. Genom.">
        <title>A chromosome-scale genome assembly of the tomato pathogen Cladosporium fulvum reveals a compartmentalized genome architecture and the presence of a dispensable chromosome.</title>
        <authorList>
            <person name="Zaccaron A.Z."/>
            <person name="Chen L.H."/>
            <person name="Samaras A."/>
            <person name="Stergiopoulos I."/>
        </authorList>
    </citation>
    <scope>NUCLEOTIDE SEQUENCE</scope>
    <source>
        <strain evidence="1">Race5_Kim</strain>
    </source>
</reference>
<name>A0A9Q8PHU8_PASFU</name>
<dbReference type="AlphaFoldDB" id="A0A9Q8PHU8"/>
<dbReference type="Proteomes" id="UP000756132">
    <property type="component" value="Chromosome 10"/>
</dbReference>
<evidence type="ECO:0000313" key="2">
    <source>
        <dbReference type="Proteomes" id="UP000756132"/>
    </source>
</evidence>
<sequence length="221" mass="24264">MAGDKRKADVFGKNHTLGRADAKRAATFSSVGEFAHDSALSTNPMTRGQYHIDHSRTQLQTITPAKSPQKQNVTISDVDMEMVDSDAACIETFRHSLNDFYQYHNHLFGPAHQTDLKNAYHDILLDSSPARVLSAGEAFVAKLHGYVQDLQQAAIQQIRWRASTGSLGASREVLAATDAVLSQLDAQIIGIGAEAERLMQEVGMLRDQYQSPALHTVTSML</sequence>
<gene>
    <name evidence="1" type="ORF">CLAFUR5_12131</name>
</gene>
<reference evidence="1" key="1">
    <citation type="submission" date="2021-12" db="EMBL/GenBank/DDBJ databases">
        <authorList>
            <person name="Zaccaron A."/>
            <person name="Stergiopoulos I."/>
        </authorList>
    </citation>
    <scope>NUCLEOTIDE SEQUENCE</scope>
    <source>
        <strain evidence="1">Race5_Kim</strain>
    </source>
</reference>
<dbReference type="KEGG" id="ffu:CLAFUR5_12131"/>
<accession>A0A9Q8PHU8</accession>
<evidence type="ECO:0000313" key="1">
    <source>
        <dbReference type="EMBL" id="UJO22728.1"/>
    </source>
</evidence>